<dbReference type="EMBL" id="HBUF01465993">
    <property type="protein sequence ID" value="CAG6744399.1"/>
    <property type="molecule type" value="Transcribed_RNA"/>
</dbReference>
<keyword evidence="2" id="KW-0812">Transmembrane</keyword>
<feature type="compositionally biased region" description="Polar residues" evidence="1">
    <location>
        <begin position="81"/>
        <end position="93"/>
    </location>
</feature>
<name>A0A8D8ZCE9_9HEMI</name>
<proteinExistence type="predicted"/>
<keyword evidence="2" id="KW-0472">Membrane</keyword>
<reference evidence="3" key="1">
    <citation type="submission" date="2021-05" db="EMBL/GenBank/DDBJ databases">
        <authorList>
            <person name="Alioto T."/>
            <person name="Alioto T."/>
            <person name="Gomez Garrido J."/>
        </authorList>
    </citation>
    <scope>NUCLEOTIDE SEQUENCE</scope>
</reference>
<accession>A0A8D8ZCE9</accession>
<evidence type="ECO:0000256" key="2">
    <source>
        <dbReference type="SAM" id="Phobius"/>
    </source>
</evidence>
<sequence>MKPTKNNGNPQFYLANNKGLTSHTSQRYFINSKLSFFFLTGYNLNAGFIMLLSLNEIVFILQLLTGRGMHARSQMKHKNKISQSQQENETNCQSEKRLDECYLNEGRSLAQRAWSRTIRQ</sequence>
<evidence type="ECO:0000313" key="3">
    <source>
        <dbReference type="EMBL" id="CAG6744399.1"/>
    </source>
</evidence>
<organism evidence="3">
    <name type="scientific">Cacopsylla melanoneura</name>
    <dbReference type="NCBI Taxonomy" id="428564"/>
    <lineage>
        <taxon>Eukaryota</taxon>
        <taxon>Metazoa</taxon>
        <taxon>Ecdysozoa</taxon>
        <taxon>Arthropoda</taxon>
        <taxon>Hexapoda</taxon>
        <taxon>Insecta</taxon>
        <taxon>Pterygota</taxon>
        <taxon>Neoptera</taxon>
        <taxon>Paraneoptera</taxon>
        <taxon>Hemiptera</taxon>
        <taxon>Sternorrhyncha</taxon>
        <taxon>Psylloidea</taxon>
        <taxon>Psyllidae</taxon>
        <taxon>Psyllinae</taxon>
        <taxon>Cacopsylla</taxon>
    </lineage>
</organism>
<evidence type="ECO:0000256" key="1">
    <source>
        <dbReference type="SAM" id="MobiDB-lite"/>
    </source>
</evidence>
<feature type="region of interest" description="Disordered" evidence="1">
    <location>
        <begin position="73"/>
        <end position="94"/>
    </location>
</feature>
<dbReference type="AlphaFoldDB" id="A0A8D8ZCE9"/>
<protein>
    <submittedName>
        <fullName evidence="3">Uncharacterized protein</fullName>
    </submittedName>
</protein>
<keyword evidence="2" id="KW-1133">Transmembrane helix</keyword>
<feature type="transmembrane region" description="Helical" evidence="2">
    <location>
        <begin position="44"/>
        <end position="65"/>
    </location>
</feature>